<dbReference type="EMBL" id="CH940649">
    <property type="protein sequence ID" value="KRF81280.1"/>
    <property type="molecule type" value="Genomic_DNA"/>
</dbReference>
<evidence type="ECO:0000313" key="3">
    <source>
        <dbReference type="Proteomes" id="UP000008792"/>
    </source>
</evidence>
<keyword evidence="1" id="KW-0732">Signal</keyword>
<evidence type="ECO:0008006" key="4">
    <source>
        <dbReference type="Google" id="ProtNLM"/>
    </source>
</evidence>
<evidence type="ECO:0000256" key="1">
    <source>
        <dbReference type="SAM" id="SignalP"/>
    </source>
</evidence>
<dbReference type="Proteomes" id="UP000008792">
    <property type="component" value="Unassembled WGS sequence"/>
</dbReference>
<dbReference type="OrthoDB" id="7821746at2759"/>
<evidence type="ECO:0000313" key="2">
    <source>
        <dbReference type="EMBL" id="KRF81280.1"/>
    </source>
</evidence>
<name>A0A0Q9WLN1_DROVI</name>
<organism evidence="2 3">
    <name type="scientific">Drosophila virilis</name>
    <name type="common">Fruit fly</name>
    <dbReference type="NCBI Taxonomy" id="7244"/>
    <lineage>
        <taxon>Eukaryota</taxon>
        <taxon>Metazoa</taxon>
        <taxon>Ecdysozoa</taxon>
        <taxon>Arthropoda</taxon>
        <taxon>Hexapoda</taxon>
        <taxon>Insecta</taxon>
        <taxon>Pterygota</taxon>
        <taxon>Neoptera</taxon>
        <taxon>Endopterygota</taxon>
        <taxon>Diptera</taxon>
        <taxon>Brachycera</taxon>
        <taxon>Muscomorpha</taxon>
        <taxon>Ephydroidea</taxon>
        <taxon>Drosophilidae</taxon>
        <taxon>Drosophila</taxon>
    </lineage>
</organism>
<sequence length="107" mass="12759">MQQSSRILCLVLGLWLLLLVKTEKRNFVNKLRTTKAKMPRYKLVELMLVKPSKTMTQAERTQYMDNCKPLGKRCRLAEDCCSLQCIKRRYCVYYDMRQMRLEANAME</sequence>
<dbReference type="InParanoid" id="A0A0Q9WLN1"/>
<gene>
    <name evidence="2" type="primary">Dvir\GJ25807</name>
    <name evidence="2" type="ORF">Dvir_GJ25807</name>
</gene>
<reference evidence="2 3" key="1">
    <citation type="journal article" date="2007" name="Nature">
        <title>Evolution of genes and genomes on the Drosophila phylogeny.</title>
        <authorList>
            <consortium name="Drosophila 12 Genomes Consortium"/>
            <person name="Clark A.G."/>
            <person name="Eisen M.B."/>
            <person name="Smith D.R."/>
            <person name="Bergman C.M."/>
            <person name="Oliver B."/>
            <person name="Markow T.A."/>
            <person name="Kaufman T.C."/>
            <person name="Kellis M."/>
            <person name="Gelbart W."/>
            <person name="Iyer V.N."/>
            <person name="Pollard D.A."/>
            <person name="Sackton T.B."/>
            <person name="Larracuente A.M."/>
            <person name="Singh N.D."/>
            <person name="Abad J.P."/>
            <person name="Abt D.N."/>
            <person name="Adryan B."/>
            <person name="Aguade M."/>
            <person name="Akashi H."/>
            <person name="Anderson W.W."/>
            <person name="Aquadro C.F."/>
            <person name="Ardell D.H."/>
            <person name="Arguello R."/>
            <person name="Artieri C.G."/>
            <person name="Barbash D.A."/>
            <person name="Barker D."/>
            <person name="Barsanti P."/>
            <person name="Batterham P."/>
            <person name="Batzoglou S."/>
            <person name="Begun D."/>
            <person name="Bhutkar A."/>
            <person name="Blanco E."/>
            <person name="Bosak S.A."/>
            <person name="Bradley R.K."/>
            <person name="Brand A.D."/>
            <person name="Brent M.R."/>
            <person name="Brooks A.N."/>
            <person name="Brown R.H."/>
            <person name="Butlin R.K."/>
            <person name="Caggese C."/>
            <person name="Calvi B.R."/>
            <person name="Bernardo de Carvalho A."/>
            <person name="Caspi A."/>
            <person name="Castrezana S."/>
            <person name="Celniker S.E."/>
            <person name="Chang J.L."/>
            <person name="Chapple C."/>
            <person name="Chatterji S."/>
            <person name="Chinwalla A."/>
            <person name="Civetta A."/>
            <person name="Clifton S.W."/>
            <person name="Comeron J.M."/>
            <person name="Costello J.C."/>
            <person name="Coyne J.A."/>
            <person name="Daub J."/>
            <person name="David R.G."/>
            <person name="Delcher A.L."/>
            <person name="Delehaunty K."/>
            <person name="Do C.B."/>
            <person name="Ebling H."/>
            <person name="Edwards K."/>
            <person name="Eickbush T."/>
            <person name="Evans J.D."/>
            <person name="Filipski A."/>
            <person name="Findeiss S."/>
            <person name="Freyhult E."/>
            <person name="Fulton L."/>
            <person name="Fulton R."/>
            <person name="Garcia A.C."/>
            <person name="Gardiner A."/>
            <person name="Garfield D.A."/>
            <person name="Garvin B.E."/>
            <person name="Gibson G."/>
            <person name="Gilbert D."/>
            <person name="Gnerre S."/>
            <person name="Godfrey J."/>
            <person name="Good R."/>
            <person name="Gotea V."/>
            <person name="Gravely B."/>
            <person name="Greenberg A.J."/>
            <person name="Griffiths-Jones S."/>
            <person name="Gross S."/>
            <person name="Guigo R."/>
            <person name="Gustafson E.A."/>
            <person name="Haerty W."/>
            <person name="Hahn M.W."/>
            <person name="Halligan D.L."/>
            <person name="Halpern A.L."/>
            <person name="Halter G.M."/>
            <person name="Han M.V."/>
            <person name="Heger A."/>
            <person name="Hillier L."/>
            <person name="Hinrichs A.S."/>
            <person name="Holmes I."/>
            <person name="Hoskins R.A."/>
            <person name="Hubisz M.J."/>
            <person name="Hultmark D."/>
            <person name="Huntley M.A."/>
            <person name="Jaffe D.B."/>
            <person name="Jagadeeshan S."/>
            <person name="Jeck W.R."/>
            <person name="Johnson J."/>
            <person name="Jones C.D."/>
            <person name="Jordan W.C."/>
            <person name="Karpen G.H."/>
            <person name="Kataoka E."/>
            <person name="Keightley P.D."/>
            <person name="Kheradpour P."/>
            <person name="Kirkness E.F."/>
            <person name="Koerich L.B."/>
            <person name="Kristiansen K."/>
            <person name="Kudrna D."/>
            <person name="Kulathinal R.J."/>
            <person name="Kumar S."/>
            <person name="Kwok R."/>
            <person name="Lander E."/>
            <person name="Langley C.H."/>
            <person name="Lapoint R."/>
            <person name="Lazzaro B.P."/>
            <person name="Lee S.J."/>
            <person name="Levesque L."/>
            <person name="Li R."/>
            <person name="Lin C.F."/>
            <person name="Lin M.F."/>
            <person name="Lindblad-Toh K."/>
            <person name="Llopart A."/>
            <person name="Long M."/>
            <person name="Low L."/>
            <person name="Lozovsky E."/>
            <person name="Lu J."/>
            <person name="Luo M."/>
            <person name="Machado C.A."/>
            <person name="Makalowski W."/>
            <person name="Marzo M."/>
            <person name="Matsuda M."/>
            <person name="Matzkin L."/>
            <person name="McAllister B."/>
            <person name="McBride C.S."/>
            <person name="McKernan B."/>
            <person name="McKernan K."/>
            <person name="Mendez-Lago M."/>
            <person name="Minx P."/>
            <person name="Mollenhauer M.U."/>
            <person name="Montooth K."/>
            <person name="Mount S.M."/>
            <person name="Mu X."/>
            <person name="Myers E."/>
            <person name="Negre B."/>
            <person name="Newfeld S."/>
            <person name="Nielsen R."/>
            <person name="Noor M.A."/>
            <person name="O'Grady P."/>
            <person name="Pachter L."/>
            <person name="Papaceit M."/>
            <person name="Parisi M.J."/>
            <person name="Parisi M."/>
            <person name="Parts L."/>
            <person name="Pedersen J.S."/>
            <person name="Pesole G."/>
            <person name="Phillippy A.M."/>
            <person name="Ponting C.P."/>
            <person name="Pop M."/>
            <person name="Porcelli D."/>
            <person name="Powell J.R."/>
            <person name="Prohaska S."/>
            <person name="Pruitt K."/>
            <person name="Puig M."/>
            <person name="Quesneville H."/>
            <person name="Ram K.R."/>
            <person name="Rand D."/>
            <person name="Rasmussen M.D."/>
            <person name="Reed L.K."/>
            <person name="Reenan R."/>
            <person name="Reily A."/>
            <person name="Remington K.A."/>
            <person name="Rieger T.T."/>
            <person name="Ritchie M.G."/>
            <person name="Robin C."/>
            <person name="Rogers Y.H."/>
            <person name="Rohde C."/>
            <person name="Rozas J."/>
            <person name="Rubenfield M.J."/>
            <person name="Ruiz A."/>
            <person name="Russo S."/>
            <person name="Salzberg S.L."/>
            <person name="Sanchez-Gracia A."/>
            <person name="Saranga D.J."/>
            <person name="Sato H."/>
            <person name="Schaeffer S.W."/>
            <person name="Schatz M.C."/>
            <person name="Schlenke T."/>
            <person name="Schwartz R."/>
            <person name="Segarra C."/>
            <person name="Singh R.S."/>
            <person name="Sirot L."/>
            <person name="Sirota M."/>
            <person name="Sisneros N.B."/>
            <person name="Smith C.D."/>
            <person name="Smith T.F."/>
            <person name="Spieth J."/>
            <person name="Stage D.E."/>
            <person name="Stark A."/>
            <person name="Stephan W."/>
            <person name="Strausberg R.L."/>
            <person name="Strempel S."/>
            <person name="Sturgill D."/>
            <person name="Sutton G."/>
            <person name="Sutton G.G."/>
            <person name="Tao W."/>
            <person name="Teichmann S."/>
            <person name="Tobari Y.N."/>
            <person name="Tomimura Y."/>
            <person name="Tsolas J.M."/>
            <person name="Valente V.L."/>
            <person name="Venter E."/>
            <person name="Venter J.C."/>
            <person name="Vicario S."/>
            <person name="Vieira F.G."/>
            <person name="Vilella A.J."/>
            <person name="Villasante A."/>
            <person name="Walenz B."/>
            <person name="Wang J."/>
            <person name="Wasserman M."/>
            <person name="Watts T."/>
            <person name="Wilson D."/>
            <person name="Wilson R.K."/>
            <person name="Wing R.A."/>
            <person name="Wolfner M.F."/>
            <person name="Wong A."/>
            <person name="Wong G.K."/>
            <person name="Wu C.I."/>
            <person name="Wu G."/>
            <person name="Yamamoto D."/>
            <person name="Yang H.P."/>
            <person name="Yang S.P."/>
            <person name="Yorke J.A."/>
            <person name="Yoshida K."/>
            <person name="Zdobnov E."/>
            <person name="Zhang P."/>
            <person name="Zhang Y."/>
            <person name="Zimin A.V."/>
            <person name="Baldwin J."/>
            <person name="Abdouelleil A."/>
            <person name="Abdulkadir J."/>
            <person name="Abebe A."/>
            <person name="Abera B."/>
            <person name="Abreu J."/>
            <person name="Acer S.C."/>
            <person name="Aftuck L."/>
            <person name="Alexander A."/>
            <person name="An P."/>
            <person name="Anderson E."/>
            <person name="Anderson S."/>
            <person name="Arachi H."/>
            <person name="Azer M."/>
            <person name="Bachantsang P."/>
            <person name="Barry A."/>
            <person name="Bayul T."/>
            <person name="Berlin A."/>
            <person name="Bessette D."/>
            <person name="Bloom T."/>
            <person name="Blye J."/>
            <person name="Boguslavskiy L."/>
            <person name="Bonnet C."/>
            <person name="Boukhgalter B."/>
            <person name="Bourzgui I."/>
            <person name="Brown A."/>
            <person name="Cahill P."/>
            <person name="Channer S."/>
            <person name="Cheshatsang Y."/>
            <person name="Chuda L."/>
            <person name="Citroen M."/>
            <person name="Collymore A."/>
            <person name="Cooke P."/>
            <person name="Costello M."/>
            <person name="D'Aco K."/>
            <person name="Daza R."/>
            <person name="De Haan G."/>
            <person name="DeGray S."/>
            <person name="DeMaso C."/>
            <person name="Dhargay N."/>
            <person name="Dooley K."/>
            <person name="Dooley E."/>
            <person name="Doricent M."/>
            <person name="Dorje P."/>
            <person name="Dorjee K."/>
            <person name="Dupes A."/>
            <person name="Elong R."/>
            <person name="Falk J."/>
            <person name="Farina A."/>
            <person name="Faro S."/>
            <person name="Ferguson D."/>
            <person name="Fisher S."/>
            <person name="Foley C.D."/>
            <person name="Franke A."/>
            <person name="Friedrich D."/>
            <person name="Gadbois L."/>
            <person name="Gearin G."/>
            <person name="Gearin C.R."/>
            <person name="Giannoukos G."/>
            <person name="Goode T."/>
            <person name="Graham J."/>
            <person name="Grandbois E."/>
            <person name="Grewal S."/>
            <person name="Gyaltsen K."/>
            <person name="Hafez N."/>
            <person name="Hagos B."/>
            <person name="Hall J."/>
            <person name="Henson C."/>
            <person name="Hollinger A."/>
            <person name="Honan T."/>
            <person name="Huard M.D."/>
            <person name="Hughes L."/>
            <person name="Hurhula B."/>
            <person name="Husby M.E."/>
            <person name="Kamat A."/>
            <person name="Kanga B."/>
            <person name="Kashin S."/>
            <person name="Khazanovich D."/>
            <person name="Kisner P."/>
            <person name="Lance K."/>
            <person name="Lara M."/>
            <person name="Lee W."/>
            <person name="Lennon N."/>
            <person name="Letendre F."/>
            <person name="LeVine R."/>
            <person name="Lipovsky A."/>
            <person name="Liu X."/>
            <person name="Liu J."/>
            <person name="Liu S."/>
            <person name="Lokyitsang T."/>
            <person name="Lokyitsang Y."/>
            <person name="Lubonja R."/>
            <person name="Lui A."/>
            <person name="MacDonald P."/>
            <person name="Magnisalis V."/>
            <person name="Maru K."/>
            <person name="Matthews C."/>
            <person name="McCusker W."/>
            <person name="McDonough S."/>
            <person name="Mehta T."/>
            <person name="Meldrim J."/>
            <person name="Meneus L."/>
            <person name="Mihai O."/>
            <person name="Mihalev A."/>
            <person name="Mihova T."/>
            <person name="Mittelman R."/>
            <person name="Mlenga V."/>
            <person name="Montmayeur A."/>
            <person name="Mulrain L."/>
            <person name="Navidi A."/>
            <person name="Naylor J."/>
            <person name="Negash T."/>
            <person name="Nguyen T."/>
            <person name="Nguyen N."/>
            <person name="Nicol R."/>
            <person name="Norbu C."/>
            <person name="Norbu N."/>
            <person name="Novod N."/>
            <person name="O'Neill B."/>
            <person name="Osman S."/>
            <person name="Markiewicz E."/>
            <person name="Oyono O.L."/>
            <person name="Patti C."/>
            <person name="Phunkhang P."/>
            <person name="Pierre F."/>
            <person name="Priest M."/>
            <person name="Raghuraman S."/>
            <person name="Rege F."/>
            <person name="Reyes R."/>
            <person name="Rise C."/>
            <person name="Rogov P."/>
            <person name="Ross K."/>
            <person name="Ryan E."/>
            <person name="Settipalli S."/>
            <person name="Shea T."/>
            <person name="Sherpa N."/>
            <person name="Shi L."/>
            <person name="Shih D."/>
            <person name="Sparrow T."/>
            <person name="Spaulding J."/>
            <person name="Stalker J."/>
            <person name="Stange-Thomann N."/>
            <person name="Stavropoulos S."/>
            <person name="Stone C."/>
            <person name="Strader C."/>
            <person name="Tesfaye S."/>
            <person name="Thomson T."/>
            <person name="Thoulutsang Y."/>
            <person name="Thoulutsang D."/>
            <person name="Topham K."/>
            <person name="Topping I."/>
            <person name="Tsamla T."/>
            <person name="Vassiliev H."/>
            <person name="Vo A."/>
            <person name="Wangchuk T."/>
            <person name="Wangdi T."/>
            <person name="Weiand M."/>
            <person name="Wilkinson J."/>
            <person name="Wilson A."/>
            <person name="Yadav S."/>
            <person name="Young G."/>
            <person name="Yu Q."/>
            <person name="Zembek L."/>
            <person name="Zhong D."/>
            <person name="Zimmer A."/>
            <person name="Zwirko Z."/>
            <person name="Jaffe D.B."/>
            <person name="Alvarez P."/>
            <person name="Brockman W."/>
            <person name="Butler J."/>
            <person name="Chin C."/>
            <person name="Gnerre S."/>
            <person name="Grabherr M."/>
            <person name="Kleber M."/>
            <person name="Mauceli E."/>
            <person name="MacCallum I."/>
        </authorList>
    </citation>
    <scope>NUCLEOTIDE SEQUENCE [LARGE SCALE GENOMIC DNA]</scope>
    <source>
        <strain evidence="3">Tucson 15010-1051.87</strain>
    </source>
</reference>
<feature type="chain" id="PRO_5006386883" description="WAP domain-containing protein" evidence="1">
    <location>
        <begin position="23"/>
        <end position="107"/>
    </location>
</feature>
<feature type="signal peptide" evidence="1">
    <location>
        <begin position="1"/>
        <end position="22"/>
    </location>
</feature>
<protein>
    <recommendedName>
        <fullName evidence="4">WAP domain-containing protein</fullName>
    </recommendedName>
</protein>
<accession>A0A0Q9WLN1</accession>
<keyword evidence="3" id="KW-1185">Reference proteome</keyword>
<dbReference type="AlphaFoldDB" id="A0A0Q9WLN1"/>
<proteinExistence type="predicted"/>